<comment type="caution">
    <text evidence="2">The sequence shown here is derived from an EMBL/GenBank/DDBJ whole genome shotgun (WGS) entry which is preliminary data.</text>
</comment>
<protein>
    <recommendedName>
        <fullName evidence="1">Transposase IS200-like domain-containing protein</fullName>
    </recommendedName>
</protein>
<feature type="non-terminal residue" evidence="2">
    <location>
        <position position="1"/>
    </location>
</feature>
<dbReference type="Proteomes" id="UP000286732">
    <property type="component" value="Unassembled WGS sequence"/>
</dbReference>
<gene>
    <name evidence="2" type="ORF">DSY98_08635</name>
</gene>
<dbReference type="GO" id="GO:0003677">
    <property type="term" value="F:DNA binding"/>
    <property type="evidence" value="ECO:0007669"/>
    <property type="project" value="InterPro"/>
</dbReference>
<feature type="domain" description="Transposase IS200-like" evidence="1">
    <location>
        <begin position="48"/>
        <end position="102"/>
    </location>
</feature>
<evidence type="ECO:0000313" key="3">
    <source>
        <dbReference type="Proteomes" id="UP000286732"/>
    </source>
</evidence>
<sequence length="113" mass="12725">RTKDSTDTFVQKLLAQNNIETKMLQHQIDQHLDNSQSGVYLNGTIIELTKNYLLKIDETVCKVIAFSIMPNHIHILLTQHIDLAKVVQQIKGGLAFIINKELGKKGPGCFAIR</sequence>
<evidence type="ECO:0000259" key="1">
    <source>
        <dbReference type="Pfam" id="PF01797"/>
    </source>
</evidence>
<dbReference type="InterPro" id="IPR036515">
    <property type="entry name" value="Transposase_17_sf"/>
</dbReference>
<proteinExistence type="predicted"/>
<dbReference type="Pfam" id="PF01797">
    <property type="entry name" value="Y1_Tnp"/>
    <property type="match status" value="1"/>
</dbReference>
<dbReference type="GO" id="GO:0006313">
    <property type="term" value="P:DNA transposition"/>
    <property type="evidence" value="ECO:0007669"/>
    <property type="project" value="InterPro"/>
</dbReference>
<dbReference type="GO" id="GO:0004803">
    <property type="term" value="F:transposase activity"/>
    <property type="evidence" value="ECO:0007669"/>
    <property type="project" value="InterPro"/>
</dbReference>
<dbReference type="InterPro" id="IPR002686">
    <property type="entry name" value="Transposase_17"/>
</dbReference>
<dbReference type="EMBL" id="QNZM01000334">
    <property type="protein sequence ID" value="RTZ77647.1"/>
    <property type="molecule type" value="Genomic_DNA"/>
</dbReference>
<dbReference type="SUPFAM" id="SSF143422">
    <property type="entry name" value="Transposase IS200-like"/>
    <property type="match status" value="1"/>
</dbReference>
<dbReference type="AlphaFoldDB" id="A0A432G2B7"/>
<name>A0A432G2B7_9DELT</name>
<accession>A0A432G2B7</accession>
<reference evidence="2 3" key="1">
    <citation type="submission" date="2018-06" db="EMBL/GenBank/DDBJ databases">
        <title>Combined omics and stable isotope probing to characterize newly discovered Mariana Back-Arc vent microbial communities.</title>
        <authorList>
            <person name="Trembath-Reichert E."/>
            <person name="Huber J.A."/>
        </authorList>
    </citation>
    <scope>NUCLEOTIDE SEQUENCE [LARGE SCALE GENOMIC DNA]</scope>
    <source>
        <strain evidence="2">MAG 63_2</strain>
    </source>
</reference>
<evidence type="ECO:0000313" key="2">
    <source>
        <dbReference type="EMBL" id="RTZ77647.1"/>
    </source>
</evidence>
<organism evidence="2 3">
    <name type="scientific">SAR324 cluster bacterium</name>
    <dbReference type="NCBI Taxonomy" id="2024889"/>
    <lineage>
        <taxon>Bacteria</taxon>
        <taxon>Deltaproteobacteria</taxon>
        <taxon>SAR324 cluster</taxon>
    </lineage>
</organism>
<dbReference type="Gene3D" id="3.30.70.1290">
    <property type="entry name" value="Transposase IS200-like"/>
    <property type="match status" value="1"/>
</dbReference>